<keyword evidence="2" id="KW-1185">Reference proteome</keyword>
<evidence type="ECO:0000313" key="1">
    <source>
        <dbReference type="EMBL" id="MEQ2163139.1"/>
    </source>
</evidence>
<accession>A0ABV0MWY6</accession>
<sequence>MLSDCCAGVDYRLTVECREMHTNRITLAGWCERRTLNRCWTQQDESRAVASFSFMSSSSQSETQEVCIWVTTAGCMRTKFFQMKLILEQILWIRGEVALSRSSERVLGIV</sequence>
<dbReference type="EMBL" id="JAHRIO010013497">
    <property type="protein sequence ID" value="MEQ2163139.1"/>
    <property type="molecule type" value="Genomic_DNA"/>
</dbReference>
<proteinExistence type="predicted"/>
<name>A0ABV0MWY6_9TELE</name>
<feature type="non-terminal residue" evidence="1">
    <location>
        <position position="110"/>
    </location>
</feature>
<comment type="caution">
    <text evidence="1">The sequence shown here is derived from an EMBL/GenBank/DDBJ whole genome shotgun (WGS) entry which is preliminary data.</text>
</comment>
<reference evidence="1 2" key="1">
    <citation type="submission" date="2021-06" db="EMBL/GenBank/DDBJ databases">
        <authorList>
            <person name="Palmer J.M."/>
        </authorList>
    </citation>
    <scope>NUCLEOTIDE SEQUENCE [LARGE SCALE GENOMIC DNA]</scope>
    <source>
        <strain evidence="1 2">GA_2019</strain>
        <tissue evidence="1">Muscle</tissue>
    </source>
</reference>
<dbReference type="Proteomes" id="UP001476798">
    <property type="component" value="Unassembled WGS sequence"/>
</dbReference>
<evidence type="ECO:0000313" key="2">
    <source>
        <dbReference type="Proteomes" id="UP001476798"/>
    </source>
</evidence>
<organism evidence="1 2">
    <name type="scientific">Goodea atripinnis</name>
    <dbReference type="NCBI Taxonomy" id="208336"/>
    <lineage>
        <taxon>Eukaryota</taxon>
        <taxon>Metazoa</taxon>
        <taxon>Chordata</taxon>
        <taxon>Craniata</taxon>
        <taxon>Vertebrata</taxon>
        <taxon>Euteleostomi</taxon>
        <taxon>Actinopterygii</taxon>
        <taxon>Neopterygii</taxon>
        <taxon>Teleostei</taxon>
        <taxon>Neoteleostei</taxon>
        <taxon>Acanthomorphata</taxon>
        <taxon>Ovalentaria</taxon>
        <taxon>Atherinomorphae</taxon>
        <taxon>Cyprinodontiformes</taxon>
        <taxon>Goodeidae</taxon>
        <taxon>Goodea</taxon>
    </lineage>
</organism>
<gene>
    <name evidence="1" type="ORF">GOODEAATRI_027149</name>
</gene>
<protein>
    <submittedName>
        <fullName evidence="1">Uncharacterized protein</fullName>
    </submittedName>
</protein>